<sequence>MQNAKDTFYITLRNRLTQVNPERTMLLRSVTRPGILVEEAESPMALPVLDAFTLRWTNLTMLPQLPLPLAQMSCEIYYSTAGTQLNSGLDRGRLLEAMDAELQQMLSPQSAPKMNYTTTPATGMLTSIFWSEPEFQPAVSVRDQISRVALLTVWNWQEAGER</sequence>
<proteinExistence type="predicted"/>
<dbReference type="AlphaFoldDB" id="A0A7V5CU74"/>
<protein>
    <submittedName>
        <fullName evidence="1">Uncharacterized protein</fullName>
    </submittedName>
</protein>
<organism evidence="1">
    <name type="scientific">Acidobacterium capsulatum</name>
    <dbReference type="NCBI Taxonomy" id="33075"/>
    <lineage>
        <taxon>Bacteria</taxon>
        <taxon>Pseudomonadati</taxon>
        <taxon>Acidobacteriota</taxon>
        <taxon>Terriglobia</taxon>
        <taxon>Terriglobales</taxon>
        <taxon>Acidobacteriaceae</taxon>
        <taxon>Acidobacterium</taxon>
    </lineage>
</organism>
<reference evidence="1" key="1">
    <citation type="journal article" date="2020" name="mSystems">
        <title>Genome- and Community-Level Interaction Insights into Carbon Utilization and Element Cycling Functions of Hydrothermarchaeota in Hydrothermal Sediment.</title>
        <authorList>
            <person name="Zhou Z."/>
            <person name="Liu Y."/>
            <person name="Xu W."/>
            <person name="Pan J."/>
            <person name="Luo Z.H."/>
            <person name="Li M."/>
        </authorList>
    </citation>
    <scope>NUCLEOTIDE SEQUENCE [LARGE SCALE GENOMIC DNA]</scope>
    <source>
        <strain evidence="1">SpSt-855</strain>
    </source>
</reference>
<comment type="caution">
    <text evidence="1">The sequence shown here is derived from an EMBL/GenBank/DDBJ whole genome shotgun (WGS) entry which is preliminary data.</text>
</comment>
<gene>
    <name evidence="1" type="ORF">ENW50_13140</name>
</gene>
<dbReference type="EMBL" id="DTKL01000080">
    <property type="protein sequence ID" value="HGY95611.1"/>
    <property type="molecule type" value="Genomic_DNA"/>
</dbReference>
<accession>A0A7V5CU74</accession>
<name>A0A7V5CU74_9BACT</name>
<evidence type="ECO:0000313" key="1">
    <source>
        <dbReference type="EMBL" id="HGY95611.1"/>
    </source>
</evidence>